<dbReference type="InterPro" id="IPR037930">
    <property type="entry name" value="Tom40"/>
</dbReference>
<dbReference type="InterPro" id="IPR027246">
    <property type="entry name" value="Porin_Euk/Tom40"/>
</dbReference>
<sequence length="357" mass="38419">MASPAPSAKAPLEHPIPTIVATPPPPQKSSLLSSFASPVTSVYDRLSHWRTSLGLSNPGTTENLTKEVKTTHLTNFIFDGARADITKGLSMNPAFQVTHSFSLASQLSPASYNFGAVFANQNTFMQGGVDNEGNMNMRLNQGWTPGSTTKVATQLANSPGGHSMITLEHDYLGSDYSLNVKAMNPSPLDGSGIYVGSWLQSITKNLAIGTETLYQRPTPDMTEISTSYLAKYTGNAKDWIATAQLQPAGIVQATYWQRLSEKVEVAADLQVIATPTRRDALATVGAKYDLRMATFRAQLDSSGKVSALLEQRFAPTFAFLVAGEIDHFKNAAKVGVGIMIESSSLTPEEMGMPPQQQ</sequence>
<dbReference type="GO" id="GO:0030150">
    <property type="term" value="P:protein import into mitochondrial matrix"/>
    <property type="evidence" value="ECO:0007669"/>
    <property type="project" value="InterPro"/>
</dbReference>
<keyword evidence="5" id="KW-0812">Transmembrane</keyword>
<keyword evidence="6" id="KW-1000">Mitochondrion outer membrane</keyword>
<keyword evidence="7" id="KW-0653">Protein transport</keyword>
<name>A0A067LX48_BOTB1</name>
<dbReference type="AlphaFoldDB" id="A0A067LX48"/>
<dbReference type="EMBL" id="KL198098">
    <property type="protein sequence ID" value="KDQ07953.1"/>
    <property type="molecule type" value="Genomic_DNA"/>
</dbReference>
<dbReference type="GO" id="GO:0005741">
    <property type="term" value="C:mitochondrial outer membrane"/>
    <property type="evidence" value="ECO:0007669"/>
    <property type="project" value="UniProtKB-SubCell"/>
</dbReference>
<dbReference type="Proteomes" id="UP000027195">
    <property type="component" value="Unassembled WGS sequence"/>
</dbReference>
<dbReference type="InParanoid" id="A0A067LX48"/>
<dbReference type="PANTHER" id="PTHR10802">
    <property type="entry name" value="MITOCHONDRIAL IMPORT RECEPTOR SUBUNIT TOM40"/>
    <property type="match status" value="1"/>
</dbReference>
<evidence type="ECO:0000256" key="13">
    <source>
        <dbReference type="ARBA" id="ARBA00078731"/>
    </source>
</evidence>
<organism evidence="15 16">
    <name type="scientific">Botryobasidium botryosum (strain FD-172 SS1)</name>
    <dbReference type="NCBI Taxonomy" id="930990"/>
    <lineage>
        <taxon>Eukaryota</taxon>
        <taxon>Fungi</taxon>
        <taxon>Dikarya</taxon>
        <taxon>Basidiomycota</taxon>
        <taxon>Agaricomycotina</taxon>
        <taxon>Agaricomycetes</taxon>
        <taxon>Cantharellales</taxon>
        <taxon>Botryobasidiaceae</taxon>
        <taxon>Botryobasidium</taxon>
    </lineage>
</organism>
<evidence type="ECO:0000256" key="10">
    <source>
        <dbReference type="ARBA" id="ARBA00023128"/>
    </source>
</evidence>
<keyword evidence="11" id="KW-0472">Membrane</keyword>
<evidence type="ECO:0000256" key="11">
    <source>
        <dbReference type="ARBA" id="ARBA00023136"/>
    </source>
</evidence>
<feature type="region of interest" description="Disordered" evidence="14">
    <location>
        <begin position="1"/>
        <end position="31"/>
    </location>
</feature>
<dbReference type="HOGENOM" id="CLU_042174_0_0_1"/>
<dbReference type="GO" id="GO:0046930">
    <property type="term" value="C:pore complex"/>
    <property type="evidence" value="ECO:0007669"/>
    <property type="project" value="UniProtKB-KW"/>
</dbReference>
<evidence type="ECO:0000256" key="1">
    <source>
        <dbReference type="ARBA" id="ARBA00004374"/>
    </source>
</evidence>
<dbReference type="Pfam" id="PF01459">
    <property type="entry name" value="Porin_3"/>
    <property type="match status" value="1"/>
</dbReference>
<proteinExistence type="inferred from homology"/>
<dbReference type="CDD" id="cd07305">
    <property type="entry name" value="Porin3_Tom40"/>
    <property type="match status" value="1"/>
</dbReference>
<comment type="function">
    <text evidence="12">Channel-forming protein essential for import of protein precursors into mitochondria.</text>
</comment>
<evidence type="ECO:0000256" key="7">
    <source>
        <dbReference type="ARBA" id="ARBA00022927"/>
    </source>
</evidence>
<keyword evidence="4" id="KW-1134">Transmembrane beta strand</keyword>
<evidence type="ECO:0000256" key="2">
    <source>
        <dbReference type="ARBA" id="ARBA00010510"/>
    </source>
</evidence>
<evidence type="ECO:0000256" key="6">
    <source>
        <dbReference type="ARBA" id="ARBA00022787"/>
    </source>
</evidence>
<evidence type="ECO:0000313" key="15">
    <source>
        <dbReference type="EMBL" id="KDQ07953.1"/>
    </source>
</evidence>
<dbReference type="InterPro" id="IPR023614">
    <property type="entry name" value="Porin_dom_sf"/>
</dbReference>
<keyword evidence="8" id="KW-0406">Ion transport</keyword>
<dbReference type="Gene3D" id="2.40.160.10">
    <property type="entry name" value="Porin"/>
    <property type="match status" value="1"/>
</dbReference>
<evidence type="ECO:0000313" key="16">
    <source>
        <dbReference type="Proteomes" id="UP000027195"/>
    </source>
</evidence>
<evidence type="ECO:0000256" key="4">
    <source>
        <dbReference type="ARBA" id="ARBA00022452"/>
    </source>
</evidence>
<evidence type="ECO:0000256" key="9">
    <source>
        <dbReference type="ARBA" id="ARBA00023114"/>
    </source>
</evidence>
<dbReference type="GO" id="GO:0008320">
    <property type="term" value="F:protein transmembrane transporter activity"/>
    <property type="evidence" value="ECO:0007669"/>
    <property type="project" value="InterPro"/>
</dbReference>
<keyword evidence="9" id="KW-0626">Porin</keyword>
<evidence type="ECO:0000256" key="14">
    <source>
        <dbReference type="SAM" id="MobiDB-lite"/>
    </source>
</evidence>
<comment type="similarity">
    <text evidence="2">Belongs to the Tom40 family.</text>
</comment>
<protein>
    <recommendedName>
        <fullName evidence="13">Translocase of outer membrane 40 kDa subunit</fullName>
    </recommendedName>
</protein>
<evidence type="ECO:0000256" key="8">
    <source>
        <dbReference type="ARBA" id="ARBA00023065"/>
    </source>
</evidence>
<keyword evidence="16" id="KW-1185">Reference proteome</keyword>
<evidence type="ECO:0000256" key="5">
    <source>
        <dbReference type="ARBA" id="ARBA00022692"/>
    </source>
</evidence>
<accession>A0A067LX48</accession>
<evidence type="ECO:0000256" key="3">
    <source>
        <dbReference type="ARBA" id="ARBA00022448"/>
    </source>
</evidence>
<evidence type="ECO:0000256" key="12">
    <source>
        <dbReference type="ARBA" id="ARBA00053390"/>
    </source>
</evidence>
<gene>
    <name evidence="15" type="ORF">BOTBODRAFT_148964</name>
</gene>
<dbReference type="FunFam" id="2.40.160.10:FF:000009">
    <property type="entry name" value="Mitochondrial import receptor subunit TOM40"/>
    <property type="match status" value="1"/>
</dbReference>
<dbReference type="OrthoDB" id="19656at2759"/>
<dbReference type="GO" id="GO:0006811">
    <property type="term" value="P:monoatomic ion transport"/>
    <property type="evidence" value="ECO:0007669"/>
    <property type="project" value="UniProtKB-KW"/>
</dbReference>
<comment type="subcellular location">
    <subcellularLocation>
        <location evidence="1">Mitochondrion outer membrane</location>
        <topology evidence="1">Multi-pass membrane protein</topology>
    </subcellularLocation>
</comment>
<reference evidence="16" key="1">
    <citation type="journal article" date="2014" name="Proc. Natl. Acad. Sci. U.S.A.">
        <title>Extensive sampling of basidiomycete genomes demonstrates inadequacy of the white-rot/brown-rot paradigm for wood decay fungi.</title>
        <authorList>
            <person name="Riley R."/>
            <person name="Salamov A.A."/>
            <person name="Brown D.W."/>
            <person name="Nagy L.G."/>
            <person name="Floudas D."/>
            <person name="Held B.W."/>
            <person name="Levasseur A."/>
            <person name="Lombard V."/>
            <person name="Morin E."/>
            <person name="Otillar R."/>
            <person name="Lindquist E.A."/>
            <person name="Sun H."/>
            <person name="LaButti K.M."/>
            <person name="Schmutz J."/>
            <person name="Jabbour D."/>
            <person name="Luo H."/>
            <person name="Baker S.E."/>
            <person name="Pisabarro A.G."/>
            <person name="Walton J.D."/>
            <person name="Blanchette R.A."/>
            <person name="Henrissat B."/>
            <person name="Martin F."/>
            <person name="Cullen D."/>
            <person name="Hibbett D.S."/>
            <person name="Grigoriev I.V."/>
        </authorList>
    </citation>
    <scope>NUCLEOTIDE SEQUENCE [LARGE SCALE GENOMIC DNA]</scope>
    <source>
        <strain evidence="16">FD-172 SS1</strain>
    </source>
</reference>
<dbReference type="STRING" id="930990.A0A067LX48"/>
<keyword evidence="10" id="KW-0496">Mitochondrion</keyword>
<dbReference type="GO" id="GO:0015288">
    <property type="term" value="F:porin activity"/>
    <property type="evidence" value="ECO:0007669"/>
    <property type="project" value="UniProtKB-KW"/>
</dbReference>
<keyword evidence="3" id="KW-0813">Transport</keyword>
<dbReference type="FunCoup" id="A0A067LX48">
    <property type="interactions" value="236"/>
</dbReference>